<dbReference type="PANTHER" id="PTHR11614">
    <property type="entry name" value="PHOSPHOLIPASE-RELATED"/>
    <property type="match status" value="1"/>
</dbReference>
<evidence type="ECO:0000313" key="2">
    <source>
        <dbReference type="EnsemblPlants" id="Zm00001eb422610_P001"/>
    </source>
</evidence>
<dbReference type="Gene3D" id="3.40.50.1820">
    <property type="entry name" value="alpha/beta hydrolase"/>
    <property type="match status" value="1"/>
</dbReference>
<organism evidence="2 3">
    <name type="scientific">Zea mays</name>
    <name type="common">Maize</name>
    <dbReference type="NCBI Taxonomy" id="4577"/>
    <lineage>
        <taxon>Eukaryota</taxon>
        <taxon>Viridiplantae</taxon>
        <taxon>Streptophyta</taxon>
        <taxon>Embryophyta</taxon>
        <taxon>Tracheophyta</taxon>
        <taxon>Spermatophyta</taxon>
        <taxon>Magnoliopsida</taxon>
        <taxon>Liliopsida</taxon>
        <taxon>Poales</taxon>
        <taxon>Poaceae</taxon>
        <taxon>PACMAD clade</taxon>
        <taxon>Panicoideae</taxon>
        <taxon>Andropogonodae</taxon>
        <taxon>Andropogoneae</taxon>
        <taxon>Tripsacinae</taxon>
        <taxon>Zea</taxon>
    </lineage>
</organism>
<dbReference type="Pfam" id="PF12146">
    <property type="entry name" value="Hydrolase_4"/>
    <property type="match status" value="1"/>
</dbReference>
<dbReference type="InterPro" id="IPR029058">
    <property type="entry name" value="AB_hydrolase_fold"/>
</dbReference>
<dbReference type="InterPro" id="IPR022742">
    <property type="entry name" value="Hydrolase_4"/>
</dbReference>
<accession>A0A804RF17</accession>
<evidence type="ECO:0000259" key="1">
    <source>
        <dbReference type="Pfam" id="PF12146"/>
    </source>
</evidence>
<reference evidence="3" key="1">
    <citation type="journal article" date="2009" name="Science">
        <title>The B73 maize genome: complexity, diversity, and dynamics.</title>
        <authorList>
            <person name="Schnable P.S."/>
            <person name="Ware D."/>
            <person name="Fulton R.S."/>
            <person name="Stein J.C."/>
            <person name="Wei F."/>
            <person name="Pasternak S."/>
            <person name="Liang C."/>
            <person name="Zhang J."/>
            <person name="Fulton L."/>
            <person name="Graves T.A."/>
            <person name="Minx P."/>
            <person name="Reily A.D."/>
            <person name="Courtney L."/>
            <person name="Kruchowski S.S."/>
            <person name="Tomlinson C."/>
            <person name="Strong C."/>
            <person name="Delehaunty K."/>
            <person name="Fronick C."/>
            <person name="Courtney B."/>
            <person name="Rock S.M."/>
            <person name="Belter E."/>
            <person name="Du F."/>
            <person name="Kim K."/>
            <person name="Abbott R.M."/>
            <person name="Cotton M."/>
            <person name="Levy A."/>
            <person name="Marchetto P."/>
            <person name="Ochoa K."/>
            <person name="Jackson S.M."/>
            <person name="Gillam B."/>
            <person name="Chen W."/>
            <person name="Yan L."/>
            <person name="Higginbotham J."/>
            <person name="Cardenas M."/>
            <person name="Waligorski J."/>
            <person name="Applebaum E."/>
            <person name="Phelps L."/>
            <person name="Falcone J."/>
            <person name="Kanchi K."/>
            <person name="Thane T."/>
            <person name="Scimone A."/>
            <person name="Thane N."/>
            <person name="Henke J."/>
            <person name="Wang T."/>
            <person name="Ruppert J."/>
            <person name="Shah N."/>
            <person name="Rotter K."/>
            <person name="Hodges J."/>
            <person name="Ingenthron E."/>
            <person name="Cordes M."/>
            <person name="Kohlberg S."/>
            <person name="Sgro J."/>
            <person name="Delgado B."/>
            <person name="Mead K."/>
            <person name="Chinwalla A."/>
            <person name="Leonard S."/>
            <person name="Crouse K."/>
            <person name="Collura K."/>
            <person name="Kudrna D."/>
            <person name="Currie J."/>
            <person name="He R."/>
            <person name="Angelova A."/>
            <person name="Rajasekar S."/>
            <person name="Mueller T."/>
            <person name="Lomeli R."/>
            <person name="Scara G."/>
            <person name="Ko A."/>
            <person name="Delaney K."/>
            <person name="Wissotski M."/>
            <person name="Lopez G."/>
            <person name="Campos D."/>
            <person name="Braidotti M."/>
            <person name="Ashley E."/>
            <person name="Golser W."/>
            <person name="Kim H."/>
            <person name="Lee S."/>
            <person name="Lin J."/>
            <person name="Dujmic Z."/>
            <person name="Kim W."/>
            <person name="Talag J."/>
            <person name="Zuccolo A."/>
            <person name="Fan C."/>
            <person name="Sebastian A."/>
            <person name="Kramer M."/>
            <person name="Spiegel L."/>
            <person name="Nascimento L."/>
            <person name="Zutavern T."/>
            <person name="Miller B."/>
            <person name="Ambroise C."/>
            <person name="Muller S."/>
            <person name="Spooner W."/>
            <person name="Narechania A."/>
            <person name="Ren L."/>
            <person name="Wei S."/>
            <person name="Kumari S."/>
            <person name="Faga B."/>
            <person name="Levy M.J."/>
            <person name="McMahan L."/>
            <person name="Van Buren P."/>
            <person name="Vaughn M.W."/>
            <person name="Ying K."/>
            <person name="Yeh C.-T."/>
            <person name="Emrich S.J."/>
            <person name="Jia Y."/>
            <person name="Kalyanaraman A."/>
            <person name="Hsia A.-P."/>
            <person name="Barbazuk W.B."/>
            <person name="Baucom R.S."/>
            <person name="Brutnell T.P."/>
            <person name="Carpita N.C."/>
            <person name="Chaparro C."/>
            <person name="Chia J.-M."/>
            <person name="Deragon J.-M."/>
            <person name="Estill J.C."/>
            <person name="Fu Y."/>
            <person name="Jeddeloh J.A."/>
            <person name="Han Y."/>
            <person name="Lee H."/>
            <person name="Li P."/>
            <person name="Lisch D.R."/>
            <person name="Liu S."/>
            <person name="Liu Z."/>
            <person name="Nagel D.H."/>
            <person name="McCann M.C."/>
            <person name="SanMiguel P."/>
            <person name="Myers A.M."/>
            <person name="Nettleton D."/>
            <person name="Nguyen J."/>
            <person name="Penning B.W."/>
            <person name="Ponnala L."/>
            <person name="Schneider K.L."/>
            <person name="Schwartz D.C."/>
            <person name="Sharma A."/>
            <person name="Soderlund C."/>
            <person name="Springer N.M."/>
            <person name="Sun Q."/>
            <person name="Wang H."/>
            <person name="Waterman M."/>
            <person name="Westerman R."/>
            <person name="Wolfgruber T.K."/>
            <person name="Yang L."/>
            <person name="Yu Y."/>
            <person name="Zhang L."/>
            <person name="Zhou S."/>
            <person name="Zhu Q."/>
            <person name="Bennetzen J.L."/>
            <person name="Dawe R.K."/>
            <person name="Jiang J."/>
            <person name="Jiang N."/>
            <person name="Presting G.G."/>
            <person name="Wessler S.R."/>
            <person name="Aluru S."/>
            <person name="Martienssen R.A."/>
            <person name="Clifton S.W."/>
            <person name="McCombie W.R."/>
            <person name="Wing R.A."/>
            <person name="Wilson R.K."/>
        </authorList>
    </citation>
    <scope>NUCLEOTIDE SEQUENCE [LARGE SCALE GENOMIC DNA]</scope>
    <source>
        <strain evidence="3">cv. B73</strain>
    </source>
</reference>
<sequence length="215" mass="24625">MLLLHLQNRDLWRYRAMLNDTMCGVNSRIKPPWPLEHLLAAVVPTWHVAFTRGNILESFFKVDWKLALMLASSRRTTAPPRAATVLERLRICCELQHRFEEVQLSFLGVHGVEDTVCNPACVEELCRHAGSKDKTLCVYLGNRDVAPDCRRARGERGEEAERRALSFNYLLTVPKQDDWVTGNTAMANRRRASPLSCRCTRWPESAPYMESVQVT</sequence>
<dbReference type="InParanoid" id="A0A804RF17"/>
<reference evidence="2" key="3">
    <citation type="submission" date="2021-05" db="UniProtKB">
        <authorList>
            <consortium name="EnsemblPlants"/>
        </authorList>
    </citation>
    <scope>IDENTIFICATION</scope>
    <source>
        <strain evidence="2">cv. B73</strain>
    </source>
</reference>
<proteinExistence type="predicted"/>
<dbReference type="Proteomes" id="UP000007305">
    <property type="component" value="Chromosome 10"/>
</dbReference>
<dbReference type="Gramene" id="Zm00001eb422610_T001">
    <property type="protein sequence ID" value="Zm00001eb422610_P001"/>
    <property type="gene ID" value="Zm00001eb422610"/>
</dbReference>
<dbReference type="FunCoup" id="A0A804RF17">
    <property type="interactions" value="1"/>
</dbReference>
<reference evidence="2" key="2">
    <citation type="submission" date="2019-07" db="EMBL/GenBank/DDBJ databases">
        <authorList>
            <person name="Seetharam A."/>
            <person name="Woodhouse M."/>
            <person name="Cannon E."/>
        </authorList>
    </citation>
    <scope>NUCLEOTIDE SEQUENCE [LARGE SCALE GENOMIC DNA]</scope>
    <source>
        <strain evidence="2">cv. B73</strain>
    </source>
</reference>
<dbReference type="GO" id="GO:0016298">
    <property type="term" value="F:lipase activity"/>
    <property type="evidence" value="ECO:0000318"/>
    <property type="project" value="GO_Central"/>
</dbReference>
<protein>
    <recommendedName>
        <fullName evidence="1">Serine aminopeptidase S33 domain-containing protein</fullName>
    </recommendedName>
</protein>
<keyword evidence="3" id="KW-1185">Reference proteome</keyword>
<dbReference type="InterPro" id="IPR051044">
    <property type="entry name" value="MAG_DAG_Lipase"/>
</dbReference>
<name>A0A804RF17_MAIZE</name>
<feature type="domain" description="Serine aminopeptidase S33" evidence="1">
    <location>
        <begin position="4"/>
        <end position="141"/>
    </location>
</feature>
<dbReference type="GO" id="GO:0016020">
    <property type="term" value="C:membrane"/>
    <property type="evidence" value="ECO:0000318"/>
    <property type="project" value="GO_Central"/>
</dbReference>
<dbReference type="EnsemblPlants" id="Zm00001eb422610_T001">
    <property type="protein sequence ID" value="Zm00001eb422610_P001"/>
    <property type="gene ID" value="Zm00001eb422610"/>
</dbReference>
<dbReference type="AlphaFoldDB" id="A0A804RF17"/>
<evidence type="ECO:0000313" key="3">
    <source>
        <dbReference type="Proteomes" id="UP000007305"/>
    </source>
</evidence>